<name>A0ABZ0IGH6_9GAMM</name>
<sequence length="63" mass="6922">MPRGKPAGIACINLDAQTNSCKIWGTLEYPSVCRDFSPHDEVCGDSREQAISLIRSLEIKTAQ</sequence>
<evidence type="ECO:0000313" key="2">
    <source>
        <dbReference type="Proteomes" id="UP001626549"/>
    </source>
</evidence>
<evidence type="ECO:0000313" key="1">
    <source>
        <dbReference type="EMBL" id="WOJ98652.1"/>
    </source>
</evidence>
<accession>A0ABZ0IGH6</accession>
<dbReference type="RefSeq" id="WP_407330012.1">
    <property type="nucleotide sequence ID" value="NZ_CP136865.1"/>
</dbReference>
<proteinExistence type="predicted"/>
<protein>
    <submittedName>
        <fullName evidence="1">Fe-S-cluster oxidoreductase</fullName>
    </submittedName>
</protein>
<organism evidence="1 2">
    <name type="scientific">Congregibacter brevis</name>
    <dbReference type="NCBI Taxonomy" id="3081201"/>
    <lineage>
        <taxon>Bacteria</taxon>
        <taxon>Pseudomonadati</taxon>
        <taxon>Pseudomonadota</taxon>
        <taxon>Gammaproteobacteria</taxon>
        <taxon>Cellvibrionales</taxon>
        <taxon>Halieaceae</taxon>
        <taxon>Congregibacter</taxon>
    </lineage>
</organism>
<reference evidence="1 2" key="1">
    <citation type="submission" date="2023-10" db="EMBL/GenBank/DDBJ databases">
        <title>Two novel species belonging to the OM43/NOR5 clade.</title>
        <authorList>
            <person name="Park M."/>
        </authorList>
    </citation>
    <scope>NUCLEOTIDE SEQUENCE [LARGE SCALE GENOMIC DNA]</scope>
    <source>
        <strain evidence="1 2">IMCC45268</strain>
    </source>
</reference>
<dbReference type="Proteomes" id="UP001626549">
    <property type="component" value="Chromosome"/>
</dbReference>
<dbReference type="EMBL" id="CP136865">
    <property type="protein sequence ID" value="WOJ98652.1"/>
    <property type="molecule type" value="Genomic_DNA"/>
</dbReference>
<gene>
    <name evidence="1" type="ORF">R0137_11665</name>
</gene>
<keyword evidence="2" id="KW-1185">Reference proteome</keyword>